<dbReference type="PANTHER" id="PTHR24061">
    <property type="entry name" value="CALCIUM-SENSING RECEPTOR-RELATED"/>
    <property type="match status" value="1"/>
</dbReference>
<dbReference type="PRINTS" id="PR00248">
    <property type="entry name" value="GPCRMGR"/>
</dbReference>
<sequence>MAALLVWLLMLLPHVGCKTHRCSILHPYPPYHKYHQPGDLMVGGIPSQIAPVSDEVTFEEHPAPILPEQYVGIPKNYQHILALAFAVKEINENPQILPNLTLGFHIYDSYNNARSTYQATMLLLSATERLVPNYLCNIQGNLIALFGGLDAQISFPVATILDIYKIPQLICGSAPIMNDKTPGLLFYQMFPPEPLQYSGIVSLLLHFNWTWIGILIMDNEMGEKFIETAIPLFSKKGVCVSFVQRFHKLTEFNRLAGMLQQGAKVYDYVMGGKANVLLFNGESFTMGYFLWLQYIPNIEEVRSKPKGIVCIMPAQLEFNLIPFQRAWSIKIIDGALSFTVHSPALPEFKSFAEIQNPFSAKEDGFIKQFWQEAFDCVFPDTILSYEHENICSGKESLANLPGNFFEMDMTGHSYSVYNAIYAIADALHALFSSRNADRSMMNTIGRKIHNQDVWQLHYFLRSVAFNNSAGEQIFFDQNGILAIGFDILNLIAFPNKSFLHVKVGSVDHSAPSDKILTISDEMITWHSWFNQVQPISVCSESCNPGFSKQVKEGELFCCYDCIPCPKGRISTEKDKNECTRCKDKYYPNKKHDFCIPKTISFLTYEEPLGISLACIALSFSLSTVLVLGAFMRYHNTPIVIANNRDLTYILLIALLLCFLSALLFIGQPRKLSCLLRQKMFGMVFSMAVSSVLAKTITVILAFTATKPGSRTRKWVGKKMTNSIVISCSLTQAGICTLWLVIGPPFPDVDMISVTEEIILQCNEGSVTMFYCVLGYMGFLALISFITAFLARKLPDTFNEAKFITFSMFVFCSVWLSFVPAYLSSKGKYMVAVEIFSILASGAGLLVCIFFPKCYIIVFWPDLNNKEQLMRRKD</sequence>
<evidence type="ECO:0000256" key="12">
    <source>
        <dbReference type="SAM" id="Phobius"/>
    </source>
</evidence>
<keyword evidence="9 15" id="KW-0675">Receptor</keyword>
<evidence type="ECO:0000256" key="10">
    <source>
        <dbReference type="ARBA" id="ARBA00023180"/>
    </source>
</evidence>
<dbReference type="Gene3D" id="2.10.50.30">
    <property type="entry name" value="GPCR, family 3, nine cysteines domain"/>
    <property type="match status" value="1"/>
</dbReference>
<protein>
    <submittedName>
        <fullName evidence="15">Type-2 vomeronasal receptor</fullName>
    </submittedName>
</protein>
<feature type="signal peptide" evidence="13">
    <location>
        <begin position="1"/>
        <end position="17"/>
    </location>
</feature>
<dbReference type="InterPro" id="IPR038550">
    <property type="entry name" value="GPCR_3_9-Cys_sf"/>
</dbReference>
<feature type="transmembrane region" description="Helical" evidence="12">
    <location>
        <begin position="723"/>
        <end position="741"/>
    </location>
</feature>
<dbReference type="PROSITE" id="PS00981">
    <property type="entry name" value="G_PROTEIN_RECEP_F3_3"/>
    <property type="match status" value="1"/>
</dbReference>
<feature type="transmembrane region" description="Helical" evidence="12">
    <location>
        <begin position="767"/>
        <end position="790"/>
    </location>
</feature>
<dbReference type="AlphaFoldDB" id="A0AAW1B5B1"/>
<dbReference type="InterPro" id="IPR017979">
    <property type="entry name" value="GPCR_3_CS"/>
</dbReference>
<evidence type="ECO:0000256" key="13">
    <source>
        <dbReference type="SAM" id="SignalP"/>
    </source>
</evidence>
<evidence type="ECO:0000256" key="1">
    <source>
        <dbReference type="ARBA" id="ARBA00004651"/>
    </source>
</evidence>
<comment type="caution">
    <text evidence="15">The sequence shown here is derived from an EMBL/GenBank/DDBJ whole genome shotgun (WGS) entry which is preliminary data.</text>
</comment>
<dbReference type="PROSITE" id="PS50259">
    <property type="entry name" value="G_PROTEIN_RECEP_F3_4"/>
    <property type="match status" value="1"/>
</dbReference>
<name>A0AAW1B5B1_CROAD</name>
<keyword evidence="6 12" id="KW-1133">Transmembrane helix</keyword>
<evidence type="ECO:0000259" key="14">
    <source>
        <dbReference type="PROSITE" id="PS50259"/>
    </source>
</evidence>
<dbReference type="InterPro" id="IPR011500">
    <property type="entry name" value="GPCR_3_9-Cys_dom"/>
</dbReference>
<evidence type="ECO:0000313" key="16">
    <source>
        <dbReference type="Proteomes" id="UP001474421"/>
    </source>
</evidence>
<dbReference type="InterPro" id="IPR000337">
    <property type="entry name" value="GPCR_3"/>
</dbReference>
<accession>A0AAW1B5B1</accession>
<dbReference type="FunFam" id="2.10.50.30:FF:000002">
    <property type="entry name" value="Vomeronasal 2 receptor, h1"/>
    <property type="match status" value="1"/>
</dbReference>
<feature type="domain" description="G-protein coupled receptors family 3 profile" evidence="14">
    <location>
        <begin position="608"/>
        <end position="872"/>
    </location>
</feature>
<dbReference type="InterPro" id="IPR004073">
    <property type="entry name" value="GPCR_3_vmron_rcpt_2"/>
</dbReference>
<keyword evidence="3" id="KW-1003">Cell membrane</keyword>
<dbReference type="SUPFAM" id="SSF81665">
    <property type="entry name" value="Calcium ATPase, transmembrane domain M"/>
    <property type="match status" value="1"/>
</dbReference>
<keyword evidence="16" id="KW-1185">Reference proteome</keyword>
<feature type="transmembrane region" description="Helical" evidence="12">
    <location>
        <begin position="834"/>
        <end position="862"/>
    </location>
</feature>
<keyword evidence="4 12" id="KW-0812">Transmembrane</keyword>
<dbReference type="Pfam" id="PF07562">
    <property type="entry name" value="NCD3G"/>
    <property type="match status" value="1"/>
</dbReference>
<evidence type="ECO:0000256" key="2">
    <source>
        <dbReference type="ARBA" id="ARBA00007242"/>
    </source>
</evidence>
<dbReference type="CDD" id="cd15283">
    <property type="entry name" value="7tmC_V2R_pheromone"/>
    <property type="match status" value="1"/>
</dbReference>
<dbReference type="GO" id="GO:0005886">
    <property type="term" value="C:plasma membrane"/>
    <property type="evidence" value="ECO:0007669"/>
    <property type="project" value="UniProtKB-SubCell"/>
</dbReference>
<evidence type="ECO:0000256" key="8">
    <source>
        <dbReference type="ARBA" id="ARBA00023136"/>
    </source>
</evidence>
<evidence type="ECO:0000256" key="4">
    <source>
        <dbReference type="ARBA" id="ARBA00022692"/>
    </source>
</evidence>
<dbReference type="Pfam" id="PF00003">
    <property type="entry name" value="7tm_3"/>
    <property type="match status" value="1"/>
</dbReference>
<dbReference type="InterPro" id="IPR017978">
    <property type="entry name" value="GPCR_3_C"/>
</dbReference>
<feature type="chain" id="PRO_5044024733" evidence="13">
    <location>
        <begin position="18"/>
        <end position="873"/>
    </location>
</feature>
<comment type="similarity">
    <text evidence="2">Belongs to the G-protein coupled receptor 3 family.</text>
</comment>
<dbReference type="Proteomes" id="UP001474421">
    <property type="component" value="Unassembled WGS sequence"/>
</dbReference>
<feature type="transmembrane region" description="Helical" evidence="12">
    <location>
        <begin position="646"/>
        <end position="667"/>
    </location>
</feature>
<comment type="subcellular location">
    <subcellularLocation>
        <location evidence="1">Cell membrane</location>
        <topology evidence="1">Multi-pass membrane protein</topology>
    </subcellularLocation>
</comment>
<feature type="transmembrane region" description="Helical" evidence="12">
    <location>
        <begin position="802"/>
        <end position="822"/>
    </location>
</feature>
<organism evidence="15 16">
    <name type="scientific">Crotalus adamanteus</name>
    <name type="common">Eastern diamondback rattlesnake</name>
    <dbReference type="NCBI Taxonomy" id="8729"/>
    <lineage>
        <taxon>Eukaryota</taxon>
        <taxon>Metazoa</taxon>
        <taxon>Chordata</taxon>
        <taxon>Craniata</taxon>
        <taxon>Vertebrata</taxon>
        <taxon>Euteleostomi</taxon>
        <taxon>Lepidosauria</taxon>
        <taxon>Squamata</taxon>
        <taxon>Bifurcata</taxon>
        <taxon>Unidentata</taxon>
        <taxon>Episquamata</taxon>
        <taxon>Toxicofera</taxon>
        <taxon>Serpentes</taxon>
        <taxon>Colubroidea</taxon>
        <taxon>Viperidae</taxon>
        <taxon>Crotalinae</taxon>
        <taxon>Crotalus</taxon>
    </lineage>
</organism>
<dbReference type="PRINTS" id="PR01535">
    <property type="entry name" value="VOMERONASL2R"/>
</dbReference>
<feature type="transmembrane region" description="Helical" evidence="12">
    <location>
        <begin position="608"/>
        <end position="634"/>
    </location>
</feature>
<keyword evidence="8 12" id="KW-0472">Membrane</keyword>
<evidence type="ECO:0000256" key="3">
    <source>
        <dbReference type="ARBA" id="ARBA00022475"/>
    </source>
</evidence>
<dbReference type="Pfam" id="PF01094">
    <property type="entry name" value="ANF_receptor"/>
    <property type="match status" value="1"/>
</dbReference>
<dbReference type="PANTHER" id="PTHR24061:SF599">
    <property type="entry name" value="G-PROTEIN COUPLED RECEPTORS FAMILY 3 PROFILE DOMAIN-CONTAINING PROTEIN"/>
    <property type="match status" value="1"/>
</dbReference>
<keyword evidence="11" id="KW-0807">Transducer</keyword>
<feature type="transmembrane region" description="Helical" evidence="12">
    <location>
        <begin position="679"/>
        <end position="702"/>
    </location>
</feature>
<dbReference type="GO" id="GO:0004930">
    <property type="term" value="F:G protein-coupled receptor activity"/>
    <property type="evidence" value="ECO:0007669"/>
    <property type="project" value="UniProtKB-KW"/>
</dbReference>
<evidence type="ECO:0000256" key="5">
    <source>
        <dbReference type="ARBA" id="ARBA00022729"/>
    </source>
</evidence>
<keyword evidence="5 13" id="KW-0732">Signal</keyword>
<dbReference type="SUPFAM" id="SSF53822">
    <property type="entry name" value="Periplasmic binding protein-like I"/>
    <property type="match status" value="1"/>
</dbReference>
<evidence type="ECO:0000313" key="15">
    <source>
        <dbReference type="EMBL" id="KAK9397385.1"/>
    </source>
</evidence>
<evidence type="ECO:0000256" key="7">
    <source>
        <dbReference type="ARBA" id="ARBA00023040"/>
    </source>
</evidence>
<evidence type="ECO:0000256" key="9">
    <source>
        <dbReference type="ARBA" id="ARBA00023170"/>
    </source>
</evidence>
<dbReference type="InterPro" id="IPR000068">
    <property type="entry name" value="GPCR_3_Ca_sens_rcpt-rel"/>
</dbReference>
<dbReference type="EMBL" id="JAOTOJ010000008">
    <property type="protein sequence ID" value="KAK9397385.1"/>
    <property type="molecule type" value="Genomic_DNA"/>
</dbReference>
<dbReference type="InterPro" id="IPR023298">
    <property type="entry name" value="ATPase_P-typ_TM_dom_sf"/>
</dbReference>
<gene>
    <name evidence="15" type="ORF">NXF25_020746</name>
</gene>
<reference evidence="15 16" key="1">
    <citation type="journal article" date="2024" name="Proc. Natl. Acad. Sci. U.S.A.">
        <title>The genetic regulatory architecture and epigenomic basis for age-related changes in rattlesnake venom.</title>
        <authorList>
            <person name="Hogan M.P."/>
            <person name="Holding M.L."/>
            <person name="Nystrom G.S."/>
            <person name="Colston T.J."/>
            <person name="Bartlett D.A."/>
            <person name="Mason A.J."/>
            <person name="Ellsworth S.A."/>
            <person name="Rautsaw R.M."/>
            <person name="Lawrence K.C."/>
            <person name="Strickland J.L."/>
            <person name="He B."/>
            <person name="Fraser P."/>
            <person name="Margres M.J."/>
            <person name="Gilbert D.M."/>
            <person name="Gibbs H.L."/>
            <person name="Parkinson C.L."/>
            <person name="Rokyta D.R."/>
        </authorList>
    </citation>
    <scope>NUCLEOTIDE SEQUENCE [LARGE SCALE GENOMIC DNA]</scope>
    <source>
        <strain evidence="15">DRR0105</strain>
    </source>
</reference>
<dbReference type="Gene3D" id="3.40.50.2300">
    <property type="match status" value="2"/>
</dbReference>
<evidence type="ECO:0000256" key="11">
    <source>
        <dbReference type="ARBA" id="ARBA00023224"/>
    </source>
</evidence>
<proteinExistence type="inferred from homology"/>
<evidence type="ECO:0000256" key="6">
    <source>
        <dbReference type="ARBA" id="ARBA00022989"/>
    </source>
</evidence>
<dbReference type="InterPro" id="IPR001828">
    <property type="entry name" value="ANF_lig-bd_rcpt"/>
</dbReference>
<keyword evidence="7" id="KW-0297">G-protein coupled receptor</keyword>
<dbReference type="InterPro" id="IPR028082">
    <property type="entry name" value="Peripla_BP_I"/>
</dbReference>
<keyword evidence="10" id="KW-0325">Glycoprotein</keyword>